<reference evidence="2 3" key="1">
    <citation type="submission" date="2017-09" db="EMBL/GenBank/DDBJ databases">
        <authorList>
            <person name="Ehlers B."/>
            <person name="Leendertz F.H."/>
        </authorList>
    </citation>
    <scope>NUCLEOTIDE SEQUENCE [LARGE SCALE GENOMIC DNA]</scope>
    <source>
        <strain evidence="2 3">CGMCC 4.6857</strain>
    </source>
</reference>
<dbReference type="AlphaFoldDB" id="A0A285JPI1"/>
<dbReference type="EMBL" id="OBDY01000023">
    <property type="protein sequence ID" value="SNY61983.1"/>
    <property type="molecule type" value="Genomic_DNA"/>
</dbReference>
<keyword evidence="1" id="KW-0472">Membrane</keyword>
<gene>
    <name evidence="2" type="ORF">SAMN05421748_12357</name>
</gene>
<feature type="transmembrane region" description="Helical" evidence="1">
    <location>
        <begin position="41"/>
        <end position="61"/>
    </location>
</feature>
<organism evidence="2 3">
    <name type="scientific">Paractinoplanes atraurantiacus</name>
    <dbReference type="NCBI Taxonomy" id="1036182"/>
    <lineage>
        <taxon>Bacteria</taxon>
        <taxon>Bacillati</taxon>
        <taxon>Actinomycetota</taxon>
        <taxon>Actinomycetes</taxon>
        <taxon>Micromonosporales</taxon>
        <taxon>Micromonosporaceae</taxon>
        <taxon>Paractinoplanes</taxon>
    </lineage>
</organism>
<dbReference type="OrthoDB" id="3289519at2"/>
<keyword evidence="1" id="KW-1133">Transmembrane helix</keyword>
<evidence type="ECO:0008006" key="4">
    <source>
        <dbReference type="Google" id="ProtNLM"/>
    </source>
</evidence>
<evidence type="ECO:0000256" key="1">
    <source>
        <dbReference type="SAM" id="Phobius"/>
    </source>
</evidence>
<proteinExistence type="predicted"/>
<protein>
    <recommendedName>
        <fullName evidence="4">CU044_5270 family protein</fullName>
    </recommendedName>
</protein>
<evidence type="ECO:0000313" key="3">
    <source>
        <dbReference type="Proteomes" id="UP000219612"/>
    </source>
</evidence>
<accession>A0A285JPI1</accession>
<name>A0A285JPI1_9ACTN</name>
<dbReference type="Proteomes" id="UP000219612">
    <property type="component" value="Unassembled WGS sequence"/>
</dbReference>
<keyword evidence="3" id="KW-1185">Reference proteome</keyword>
<evidence type="ECO:0000313" key="2">
    <source>
        <dbReference type="EMBL" id="SNY61983.1"/>
    </source>
</evidence>
<keyword evidence="1" id="KW-0812">Transmembrane</keyword>
<sequence>MSYDTEQRLSTTLKAAVRDREYRPDLDRIESRGRQLRGRRLAWRTTAAGGFAVAAIAAVAVTTTGGGTPPSAPPLAAPSSSAAQVAPLVQLVGHLTTAQPPAGDATLVLRDQTLFDGKRVKVWDLWADNGGYYFAKTRGGLPAQVKGGKIRGGDSYRQYVAAAKAAATGDLNAARKRMIVAGAPKGAPVPTEAPGYIHPAPANTNIPAAVREGMRTNIADNRVWNNVLDALHAGAGDPVVRAGALRLLDQMPEVKVVPGSLDGKPVLNLTVGMPAMPGESPQTLVIDAQSGVPLKLSNGPDGGTTFVVTRVSLADVKKGSF</sequence>
<dbReference type="RefSeq" id="WP_097326573.1">
    <property type="nucleotide sequence ID" value="NZ_OBDY01000023.1"/>
</dbReference>